<dbReference type="PANTHER" id="PTHR46082:SF6">
    <property type="entry name" value="AAA+ ATPASE DOMAIN-CONTAINING PROTEIN-RELATED"/>
    <property type="match status" value="1"/>
</dbReference>
<dbReference type="SUPFAM" id="SSF48452">
    <property type="entry name" value="TPR-like"/>
    <property type="match status" value="2"/>
</dbReference>
<dbReference type="STRING" id="1182542.W9YYM2"/>
<feature type="coiled-coil region" evidence="1">
    <location>
        <begin position="164"/>
        <end position="191"/>
    </location>
</feature>
<dbReference type="InterPro" id="IPR011990">
    <property type="entry name" value="TPR-like_helical_dom_sf"/>
</dbReference>
<dbReference type="Proteomes" id="UP000019478">
    <property type="component" value="Unassembled WGS sequence"/>
</dbReference>
<accession>W9YYM2</accession>
<dbReference type="eggNOG" id="KOG1840">
    <property type="taxonomic scope" value="Eukaryota"/>
</dbReference>
<keyword evidence="2" id="KW-0472">Membrane</keyword>
<dbReference type="EMBL" id="AMGY01000003">
    <property type="protein sequence ID" value="EXJ87379.1"/>
    <property type="molecule type" value="Genomic_DNA"/>
</dbReference>
<dbReference type="HOGENOM" id="CLU_796926_0_0_1"/>
<dbReference type="PANTHER" id="PTHR46082">
    <property type="entry name" value="ATP/GTP-BINDING PROTEIN-RELATED"/>
    <property type="match status" value="1"/>
</dbReference>
<sequence>MHPLVHAWAKDRQNSDQQARSWLNAGGIIALSNLQSSLFQWYFQRMLRPHLHSLLAGDLAGAFSGGPEEMILWILFRCGQILLQILADAELVELLNHVFQEYKADPMIPTPLSKLLPFYRLSANHCLNTGRYEEASGLLERIVKIGNTMLPPGHPDRLSSQHDLARAYRRVKRLEEAYELEREVAETMEGTLGPNDPSTLMSETELALILGDRGDYEEAEKVCRRILAVSRRAFGVRHPNTLTTMAALASMLLSQKKLEEAEELNEKILEMRKMLLGAKHPDTLASMANLALTFEHQGRKTEAVELMMECTQLQELVLGAEHPDTLASSANLQSLFNTKAERPRLSSI</sequence>
<evidence type="ECO:0000313" key="4">
    <source>
        <dbReference type="Proteomes" id="UP000019478"/>
    </source>
</evidence>
<evidence type="ECO:0000256" key="2">
    <source>
        <dbReference type="SAM" id="Phobius"/>
    </source>
</evidence>
<keyword evidence="2" id="KW-1133">Transmembrane helix</keyword>
<dbReference type="InterPro" id="IPR053137">
    <property type="entry name" value="NLR-like"/>
</dbReference>
<feature type="transmembrane region" description="Helical" evidence="2">
    <location>
        <begin position="21"/>
        <end position="43"/>
    </location>
</feature>
<evidence type="ECO:0008006" key="5">
    <source>
        <dbReference type="Google" id="ProtNLM"/>
    </source>
</evidence>
<evidence type="ECO:0000256" key="1">
    <source>
        <dbReference type="SAM" id="Coils"/>
    </source>
</evidence>
<name>W9YYM2_9EURO</name>
<organism evidence="3 4">
    <name type="scientific">Capronia epimyces CBS 606.96</name>
    <dbReference type="NCBI Taxonomy" id="1182542"/>
    <lineage>
        <taxon>Eukaryota</taxon>
        <taxon>Fungi</taxon>
        <taxon>Dikarya</taxon>
        <taxon>Ascomycota</taxon>
        <taxon>Pezizomycotina</taxon>
        <taxon>Eurotiomycetes</taxon>
        <taxon>Chaetothyriomycetidae</taxon>
        <taxon>Chaetothyriales</taxon>
        <taxon>Herpotrichiellaceae</taxon>
        <taxon>Capronia</taxon>
    </lineage>
</organism>
<dbReference type="RefSeq" id="XP_007732658.1">
    <property type="nucleotide sequence ID" value="XM_007734468.1"/>
</dbReference>
<protein>
    <recommendedName>
        <fullName evidence="5">MalT-like TPR region domain-containing protein</fullName>
    </recommendedName>
</protein>
<dbReference type="OrthoDB" id="5986190at2759"/>
<dbReference type="Gene3D" id="1.25.40.10">
    <property type="entry name" value="Tetratricopeptide repeat domain"/>
    <property type="match status" value="2"/>
</dbReference>
<dbReference type="Pfam" id="PF13374">
    <property type="entry name" value="TPR_10"/>
    <property type="match status" value="1"/>
</dbReference>
<proteinExistence type="predicted"/>
<comment type="caution">
    <text evidence="3">The sequence shown here is derived from an EMBL/GenBank/DDBJ whole genome shotgun (WGS) entry which is preliminary data.</text>
</comment>
<dbReference type="Pfam" id="PF13424">
    <property type="entry name" value="TPR_12"/>
    <property type="match status" value="2"/>
</dbReference>
<keyword evidence="2" id="KW-0812">Transmembrane</keyword>
<keyword evidence="4" id="KW-1185">Reference proteome</keyword>
<evidence type="ECO:0000313" key="3">
    <source>
        <dbReference type="EMBL" id="EXJ87379.1"/>
    </source>
</evidence>
<dbReference type="AlphaFoldDB" id="W9YYM2"/>
<gene>
    <name evidence="3" type="ORF">A1O3_04338</name>
</gene>
<keyword evidence="1" id="KW-0175">Coiled coil</keyword>
<reference evidence="3 4" key="1">
    <citation type="submission" date="2013-03" db="EMBL/GenBank/DDBJ databases">
        <title>The Genome Sequence of Capronia epimyces CBS 606.96.</title>
        <authorList>
            <consortium name="The Broad Institute Genomics Platform"/>
            <person name="Cuomo C."/>
            <person name="de Hoog S."/>
            <person name="Gorbushina A."/>
            <person name="Walker B."/>
            <person name="Young S.K."/>
            <person name="Zeng Q."/>
            <person name="Gargeya S."/>
            <person name="Fitzgerald M."/>
            <person name="Haas B."/>
            <person name="Abouelleil A."/>
            <person name="Allen A.W."/>
            <person name="Alvarado L."/>
            <person name="Arachchi H.M."/>
            <person name="Berlin A.M."/>
            <person name="Chapman S.B."/>
            <person name="Gainer-Dewar J."/>
            <person name="Goldberg J."/>
            <person name="Griggs A."/>
            <person name="Gujja S."/>
            <person name="Hansen M."/>
            <person name="Howarth C."/>
            <person name="Imamovic A."/>
            <person name="Ireland A."/>
            <person name="Larimer J."/>
            <person name="McCowan C."/>
            <person name="Murphy C."/>
            <person name="Pearson M."/>
            <person name="Poon T.W."/>
            <person name="Priest M."/>
            <person name="Roberts A."/>
            <person name="Saif S."/>
            <person name="Shea T."/>
            <person name="Sisk P."/>
            <person name="Sykes S."/>
            <person name="Wortman J."/>
            <person name="Nusbaum C."/>
            <person name="Birren B."/>
        </authorList>
    </citation>
    <scope>NUCLEOTIDE SEQUENCE [LARGE SCALE GENOMIC DNA]</scope>
    <source>
        <strain evidence="3 4">CBS 606.96</strain>
    </source>
</reference>
<dbReference type="GeneID" id="19168458"/>